<evidence type="ECO:0000313" key="6">
    <source>
        <dbReference type="Proteomes" id="UP000297597"/>
    </source>
</evidence>
<sequence length="209" mass="24074">MSIVIFIDFDGTITKKDTCAAMVEAFADSGWEEINAKWERKEISTEECANMTFKLFRAGLSEVKKLIETMEIDDYFKDFLSYCRDKGYQVYVLSDGYDFCLETVFKKYKIEVPYFANRMIYKQGFEIKCLNANPDCGICGTCKTKLMERLKGEGDLVIYVGDGYSDTCPAMKADIIFARSTLYKYCRENGVSARYFASFDDIISFLQTR</sequence>
<comment type="cofactor">
    <cofactor evidence="1">
        <name>Mg(2+)</name>
        <dbReference type="ChEBI" id="CHEBI:18420"/>
    </cofactor>
</comment>
<dbReference type="NCBIfam" id="TIGR01489">
    <property type="entry name" value="DKMTPPase-SF"/>
    <property type="match status" value="1"/>
</dbReference>
<dbReference type="Gene3D" id="3.40.50.1000">
    <property type="entry name" value="HAD superfamily/HAD-like"/>
    <property type="match status" value="1"/>
</dbReference>
<proteinExistence type="predicted"/>
<dbReference type="SUPFAM" id="SSF56784">
    <property type="entry name" value="HAD-like"/>
    <property type="match status" value="1"/>
</dbReference>
<dbReference type="RefSeq" id="WP_134214656.1">
    <property type="nucleotide sequence ID" value="NZ_QFFZ01000038.1"/>
</dbReference>
<evidence type="ECO:0000256" key="3">
    <source>
        <dbReference type="ARBA" id="ARBA00022801"/>
    </source>
</evidence>
<name>A0A4Y7RM05_9FIRM</name>
<organism evidence="5 6">
    <name type="scientific">Pelotomaculum propionicicum</name>
    <dbReference type="NCBI Taxonomy" id="258475"/>
    <lineage>
        <taxon>Bacteria</taxon>
        <taxon>Bacillati</taxon>
        <taxon>Bacillota</taxon>
        <taxon>Clostridia</taxon>
        <taxon>Eubacteriales</taxon>
        <taxon>Desulfotomaculaceae</taxon>
        <taxon>Pelotomaculum</taxon>
    </lineage>
</organism>
<dbReference type="InterPro" id="IPR006384">
    <property type="entry name" value="HAD_hydro_PyrdxlP_Pase-like"/>
</dbReference>
<dbReference type="Proteomes" id="UP000297597">
    <property type="component" value="Unassembled WGS sequence"/>
</dbReference>
<evidence type="ECO:0000256" key="1">
    <source>
        <dbReference type="ARBA" id="ARBA00001946"/>
    </source>
</evidence>
<accession>A0A4Y7RM05</accession>
<dbReference type="PANTHER" id="PTHR28181">
    <property type="entry name" value="UPF0655 PROTEIN YCR015C"/>
    <property type="match status" value="1"/>
</dbReference>
<protein>
    <submittedName>
        <fullName evidence="5">2-hydroxy-3-keto-5-methylthiopentenyl-1-phosphate phosphatase</fullName>
        <ecNumber evidence="5">3.1.3.87</ecNumber>
    </submittedName>
</protein>
<dbReference type="GO" id="GO:0043716">
    <property type="term" value="F:2-hydroxy-3-keto-5-methylthiopentenyl-1-phosphate phosphatase activity"/>
    <property type="evidence" value="ECO:0007669"/>
    <property type="project" value="UniProtKB-EC"/>
</dbReference>
<reference evidence="5 6" key="1">
    <citation type="journal article" date="2018" name="Environ. Microbiol.">
        <title>Novel energy conservation strategies and behaviour of Pelotomaculum schinkii driving syntrophic propionate catabolism.</title>
        <authorList>
            <person name="Hidalgo-Ahumada C.A.P."/>
            <person name="Nobu M.K."/>
            <person name="Narihiro T."/>
            <person name="Tamaki H."/>
            <person name="Liu W.T."/>
            <person name="Kamagata Y."/>
            <person name="Stams A.J.M."/>
            <person name="Imachi H."/>
            <person name="Sousa D.Z."/>
        </authorList>
    </citation>
    <scope>NUCLEOTIDE SEQUENCE [LARGE SCALE GENOMIC DNA]</scope>
    <source>
        <strain evidence="5 6">MGP</strain>
    </source>
</reference>
<evidence type="ECO:0000256" key="2">
    <source>
        <dbReference type="ARBA" id="ARBA00022723"/>
    </source>
</evidence>
<gene>
    <name evidence="5" type="primary">mtnX</name>
    <name evidence="5" type="ORF">Pmgp_02866</name>
</gene>
<dbReference type="GO" id="GO:0046872">
    <property type="term" value="F:metal ion binding"/>
    <property type="evidence" value="ECO:0007669"/>
    <property type="project" value="UniProtKB-KW"/>
</dbReference>
<dbReference type="Pfam" id="PF06888">
    <property type="entry name" value="Put_Phosphatase"/>
    <property type="match status" value="1"/>
</dbReference>
<evidence type="ECO:0000313" key="5">
    <source>
        <dbReference type="EMBL" id="TEB09770.1"/>
    </source>
</evidence>
<dbReference type="InterPro" id="IPR036412">
    <property type="entry name" value="HAD-like_sf"/>
</dbReference>
<dbReference type="Gene3D" id="3.90.1470.20">
    <property type="match status" value="1"/>
</dbReference>
<dbReference type="InterPro" id="IPR050849">
    <property type="entry name" value="HAD-like_hydrolase_phosphatase"/>
</dbReference>
<dbReference type="OrthoDB" id="9804940at2"/>
<dbReference type="PANTHER" id="PTHR28181:SF2">
    <property type="entry name" value="PHOSPHORIC MONOESTER HYDROLASE"/>
    <property type="match status" value="1"/>
</dbReference>
<keyword evidence="6" id="KW-1185">Reference proteome</keyword>
<dbReference type="InterPro" id="IPR016965">
    <property type="entry name" value="Pase_PHOSPHO-typ"/>
</dbReference>
<evidence type="ECO:0000256" key="4">
    <source>
        <dbReference type="ARBA" id="ARBA00022842"/>
    </source>
</evidence>
<dbReference type="EMBL" id="QFFZ01000038">
    <property type="protein sequence ID" value="TEB09770.1"/>
    <property type="molecule type" value="Genomic_DNA"/>
</dbReference>
<keyword evidence="4" id="KW-0460">Magnesium</keyword>
<dbReference type="EC" id="3.1.3.87" evidence="5"/>
<dbReference type="NCBIfam" id="TIGR01488">
    <property type="entry name" value="HAD-SF-IB"/>
    <property type="match status" value="1"/>
</dbReference>
<dbReference type="InterPro" id="IPR023214">
    <property type="entry name" value="HAD_sf"/>
</dbReference>
<keyword evidence="3 5" id="KW-0378">Hydrolase</keyword>
<dbReference type="AlphaFoldDB" id="A0A4Y7RM05"/>
<keyword evidence="2" id="KW-0479">Metal-binding</keyword>
<comment type="caution">
    <text evidence="5">The sequence shown here is derived from an EMBL/GenBank/DDBJ whole genome shotgun (WGS) entry which is preliminary data.</text>
</comment>